<evidence type="ECO:0000259" key="1">
    <source>
        <dbReference type="Pfam" id="PF00646"/>
    </source>
</evidence>
<dbReference type="InterPro" id="IPR036047">
    <property type="entry name" value="F-box-like_dom_sf"/>
</dbReference>
<dbReference type="Proteomes" id="UP001280121">
    <property type="component" value="Unassembled WGS sequence"/>
</dbReference>
<dbReference type="PANTHER" id="PTHR32212:SF461">
    <property type="entry name" value="F-BOX DOMAIN-CONTAINING PROTEIN"/>
    <property type="match status" value="1"/>
</dbReference>
<keyword evidence="3" id="KW-1185">Reference proteome</keyword>
<evidence type="ECO:0000313" key="2">
    <source>
        <dbReference type="EMBL" id="KAK2634383.1"/>
    </source>
</evidence>
<dbReference type="Pfam" id="PF00646">
    <property type="entry name" value="F-box"/>
    <property type="match status" value="1"/>
</dbReference>
<comment type="caution">
    <text evidence="2">The sequence shown here is derived from an EMBL/GenBank/DDBJ whole genome shotgun (WGS) entry which is preliminary data.</text>
</comment>
<accession>A0AAD9WLJ7</accession>
<dbReference type="SUPFAM" id="SSF81383">
    <property type="entry name" value="F-box domain"/>
    <property type="match status" value="1"/>
</dbReference>
<evidence type="ECO:0000313" key="3">
    <source>
        <dbReference type="Proteomes" id="UP001280121"/>
    </source>
</evidence>
<organism evidence="2 3">
    <name type="scientific">Dipteronia dyeriana</name>
    <dbReference type="NCBI Taxonomy" id="168575"/>
    <lineage>
        <taxon>Eukaryota</taxon>
        <taxon>Viridiplantae</taxon>
        <taxon>Streptophyta</taxon>
        <taxon>Embryophyta</taxon>
        <taxon>Tracheophyta</taxon>
        <taxon>Spermatophyta</taxon>
        <taxon>Magnoliopsida</taxon>
        <taxon>eudicotyledons</taxon>
        <taxon>Gunneridae</taxon>
        <taxon>Pentapetalae</taxon>
        <taxon>rosids</taxon>
        <taxon>malvids</taxon>
        <taxon>Sapindales</taxon>
        <taxon>Sapindaceae</taxon>
        <taxon>Hippocastanoideae</taxon>
        <taxon>Acereae</taxon>
        <taxon>Dipteronia</taxon>
    </lineage>
</organism>
<dbReference type="CDD" id="cd22160">
    <property type="entry name" value="F-box_AtFBL13-like"/>
    <property type="match status" value="1"/>
</dbReference>
<dbReference type="Gene3D" id="1.20.1280.50">
    <property type="match status" value="1"/>
</dbReference>
<sequence>MSCLVKTFYHYVLSCRFEELDVRKKVQINDQMLLVDRLSSLPDTIIHHILSLMESKYAVRTSAWFPAQTDLFDDNECLELKHLHLVQRDGTKCAAMRKRVKGCCHAKSITMSLNVSKETEEERLLFAFPMVSGFDLNRFATILREMLGGKKTQISNQMEIDRLSNLPEHIIYHILSFMGTEHAVQTSVLSKIWRYDWTHNYNLNIENISNRIIKLKKSQPNRLEADDKKKTYILDLFDMVERLFHVKSLRISLDFPKLVGFCNPSHSLFYGDQVDIHMSPPVDFQKIKWFAAIRDIVKGCCHAKSNTVSLNVSKLSPSFQPDHEPCRRQLDPMAYLSSASSSIALRLTSSVSHGWTLPNYLGDPPARRLAFKPPVIMSYLLAFSAQPFLCPATIHLSLSPFSHVCLDL</sequence>
<gene>
    <name evidence="2" type="ORF">Ddye_029175</name>
</gene>
<dbReference type="PANTHER" id="PTHR32212">
    <property type="entry name" value="CYCLIN-LIKE F-BOX"/>
    <property type="match status" value="1"/>
</dbReference>
<protein>
    <recommendedName>
        <fullName evidence="1">F-box domain-containing protein</fullName>
    </recommendedName>
</protein>
<feature type="domain" description="F-box" evidence="1">
    <location>
        <begin position="163"/>
        <end position="194"/>
    </location>
</feature>
<proteinExistence type="predicted"/>
<dbReference type="InterPro" id="IPR053781">
    <property type="entry name" value="F-box_AtFBL13-like"/>
</dbReference>
<name>A0AAD9WLJ7_9ROSI</name>
<dbReference type="EMBL" id="JANJYI010000009">
    <property type="protein sequence ID" value="KAK2634383.1"/>
    <property type="molecule type" value="Genomic_DNA"/>
</dbReference>
<dbReference type="AlphaFoldDB" id="A0AAD9WLJ7"/>
<reference evidence="2" key="1">
    <citation type="journal article" date="2023" name="Plant J.">
        <title>Genome sequences and population genomics provide insights into the demographic history, inbreeding, and mutation load of two 'living fossil' tree species of Dipteronia.</title>
        <authorList>
            <person name="Feng Y."/>
            <person name="Comes H.P."/>
            <person name="Chen J."/>
            <person name="Zhu S."/>
            <person name="Lu R."/>
            <person name="Zhang X."/>
            <person name="Li P."/>
            <person name="Qiu J."/>
            <person name="Olsen K.M."/>
            <person name="Qiu Y."/>
        </authorList>
    </citation>
    <scope>NUCLEOTIDE SEQUENCE</scope>
    <source>
        <strain evidence="2">KIB01</strain>
    </source>
</reference>
<dbReference type="InterPro" id="IPR001810">
    <property type="entry name" value="F-box_dom"/>
</dbReference>